<geneLocation type="plastid" evidence="10"/>
<evidence type="ECO:0000256" key="5">
    <source>
        <dbReference type="ARBA" id="ARBA00023014"/>
    </source>
</evidence>
<dbReference type="InterPro" id="IPR014434">
    <property type="entry name" value="Monothiol_GRX"/>
</dbReference>
<evidence type="ECO:0000313" key="10">
    <source>
        <dbReference type="EMBL" id="AOM65972.1"/>
    </source>
</evidence>
<dbReference type="NCBIfam" id="TIGR00365">
    <property type="entry name" value="Grx4 family monothiol glutaredoxin"/>
    <property type="match status" value="1"/>
</dbReference>
<evidence type="ECO:0000256" key="1">
    <source>
        <dbReference type="ARBA" id="ARBA00009630"/>
    </source>
</evidence>
<evidence type="ECO:0000256" key="4">
    <source>
        <dbReference type="ARBA" id="ARBA00023004"/>
    </source>
</evidence>
<dbReference type="PANTHER" id="PTHR10293:SF16">
    <property type="entry name" value="GLUTAREDOXIN-RELATED PROTEIN 5, MITOCHONDRIAL"/>
    <property type="match status" value="1"/>
</dbReference>
<evidence type="ECO:0000256" key="7">
    <source>
        <dbReference type="PIRNR" id="PIRNR005894"/>
    </source>
</evidence>
<dbReference type="FunFam" id="3.40.30.10:FF:000005">
    <property type="entry name" value="Glutaredoxin 5"/>
    <property type="match status" value="1"/>
</dbReference>
<keyword evidence="6" id="KW-0676">Redox-active center</keyword>
<dbReference type="EMBL" id="KX284717">
    <property type="protein sequence ID" value="AOM65972.1"/>
    <property type="molecule type" value="Genomic_DNA"/>
</dbReference>
<comment type="similarity">
    <text evidence="1 7">Belongs to the glutaredoxin family. Monothiol subfamily.</text>
</comment>
<evidence type="ECO:0000259" key="9">
    <source>
        <dbReference type="Pfam" id="PF00462"/>
    </source>
</evidence>
<proteinExistence type="inferred from homology"/>
<name>A0A1C9CC85_9FLOR</name>
<dbReference type="PROSITE" id="PS51354">
    <property type="entry name" value="GLUTAREDOXIN_2"/>
    <property type="match status" value="1"/>
</dbReference>
<keyword evidence="10" id="KW-0934">Plastid</keyword>
<evidence type="ECO:0000256" key="6">
    <source>
        <dbReference type="ARBA" id="ARBA00023284"/>
    </source>
</evidence>
<protein>
    <recommendedName>
        <fullName evidence="7">Glutaredoxin</fullName>
    </recommendedName>
</protein>
<evidence type="ECO:0000256" key="8">
    <source>
        <dbReference type="PIRSR" id="PIRSR005894-2"/>
    </source>
</evidence>
<dbReference type="GO" id="GO:0046872">
    <property type="term" value="F:metal ion binding"/>
    <property type="evidence" value="ECO:0007669"/>
    <property type="project" value="UniProtKB-KW"/>
</dbReference>
<dbReference type="SUPFAM" id="SSF52833">
    <property type="entry name" value="Thioredoxin-like"/>
    <property type="match status" value="1"/>
</dbReference>
<dbReference type="Gene3D" id="3.40.30.10">
    <property type="entry name" value="Glutaredoxin"/>
    <property type="match status" value="1"/>
</dbReference>
<dbReference type="GO" id="GO:0005739">
    <property type="term" value="C:mitochondrion"/>
    <property type="evidence" value="ECO:0007669"/>
    <property type="project" value="UniProtKB-ARBA"/>
</dbReference>
<dbReference type="GO" id="GO:0051537">
    <property type="term" value="F:2 iron, 2 sulfur cluster binding"/>
    <property type="evidence" value="ECO:0007669"/>
    <property type="project" value="UniProtKB-KW"/>
</dbReference>
<dbReference type="AlphaFoldDB" id="A0A1C9CC85"/>
<keyword evidence="3 8" id="KW-0479">Metal-binding</keyword>
<accession>A0A1C9CC85</accession>
<feature type="binding site" evidence="8">
    <location>
        <position position="32"/>
    </location>
    <ligand>
        <name>[2Fe-2S] cluster</name>
        <dbReference type="ChEBI" id="CHEBI:190135"/>
        <note>ligand shared between dimeric partners</note>
    </ligand>
</feature>
<sequence length="108" mass="12658">MINNISNQDLKTLIDKHTIIVFMKGDKDLPRCGFSNTVIQILNRFNINYHTINVLENNNIRQRIKIYSTWPTIPQVYIKGEFIGGADIMMDLYQNHQLHEIIEKAINE</sequence>
<gene>
    <name evidence="10" type="primary">grx</name>
    <name evidence="10" type="ORF">Aspa_093</name>
</gene>
<reference evidence="10" key="1">
    <citation type="journal article" date="2016" name="BMC Biol.">
        <title>Parallel evolution of highly conserved plastid genome architecture in red seaweeds and seed plants.</title>
        <authorList>
            <person name="Lee J."/>
            <person name="Cho C.H."/>
            <person name="Park S.I."/>
            <person name="Choi J.W."/>
            <person name="Song H.S."/>
            <person name="West J.A."/>
            <person name="Bhattacharya D."/>
            <person name="Yoon H.S."/>
        </authorList>
    </citation>
    <scope>NUCLEOTIDE SEQUENCE</scope>
</reference>
<keyword evidence="5 8" id="KW-0411">Iron-sulfur</keyword>
<feature type="domain" description="Glutaredoxin" evidence="9">
    <location>
        <begin position="19"/>
        <end position="83"/>
    </location>
</feature>
<dbReference type="InterPro" id="IPR036249">
    <property type="entry name" value="Thioredoxin-like_sf"/>
</dbReference>
<dbReference type="InterPro" id="IPR004480">
    <property type="entry name" value="Monothiol_GRX-rel"/>
</dbReference>
<dbReference type="PANTHER" id="PTHR10293">
    <property type="entry name" value="GLUTAREDOXIN FAMILY MEMBER"/>
    <property type="match status" value="1"/>
</dbReference>
<dbReference type="InterPro" id="IPR033658">
    <property type="entry name" value="GRX_PICOT-like"/>
</dbReference>
<dbReference type="CDD" id="cd03028">
    <property type="entry name" value="GRX_PICOT_like"/>
    <property type="match status" value="1"/>
</dbReference>
<dbReference type="GO" id="GO:0015036">
    <property type="term" value="F:disulfide oxidoreductase activity"/>
    <property type="evidence" value="ECO:0007669"/>
    <property type="project" value="InterPro"/>
</dbReference>
<dbReference type="PIRSF" id="PIRSF005894">
    <property type="entry name" value="Monothiol_GRX"/>
    <property type="match status" value="1"/>
</dbReference>
<dbReference type="InterPro" id="IPR002109">
    <property type="entry name" value="Glutaredoxin"/>
</dbReference>
<evidence type="ECO:0000256" key="2">
    <source>
        <dbReference type="ARBA" id="ARBA00022714"/>
    </source>
</evidence>
<dbReference type="Pfam" id="PF00462">
    <property type="entry name" value="Glutaredoxin"/>
    <property type="match status" value="1"/>
</dbReference>
<organism evidence="10">
    <name type="scientific">Asparagopsis taxiformis</name>
    <dbReference type="NCBI Taxonomy" id="260499"/>
    <lineage>
        <taxon>Eukaryota</taxon>
        <taxon>Rhodophyta</taxon>
        <taxon>Florideophyceae</taxon>
        <taxon>Rhodymeniophycidae</taxon>
        <taxon>Bonnemaisoniales</taxon>
        <taxon>Bonnemaisoniaceae</taxon>
        <taxon>Asparagopsis</taxon>
    </lineage>
</organism>
<keyword evidence="2 8" id="KW-0001">2Fe-2S</keyword>
<dbReference type="RefSeq" id="YP_009294489.1">
    <property type="nucleotide sequence ID" value="NC_031148.1"/>
</dbReference>
<evidence type="ECO:0000256" key="3">
    <source>
        <dbReference type="ARBA" id="ARBA00022723"/>
    </source>
</evidence>
<keyword evidence="4 8" id="KW-0408">Iron</keyword>
<dbReference type="GeneID" id="29070473"/>